<evidence type="ECO:0000313" key="6">
    <source>
        <dbReference type="EMBL" id="MDN3690290.1"/>
    </source>
</evidence>
<reference evidence="7" key="1">
    <citation type="journal article" date="2019" name="Int. J. Syst. Evol. Microbiol.">
        <title>The Global Catalogue of Microorganisms (GCM) 10K type strain sequencing project: providing services to taxonomists for standard genome sequencing and annotation.</title>
        <authorList>
            <consortium name="The Broad Institute Genomics Platform"/>
            <consortium name="The Broad Institute Genome Sequencing Center for Infectious Disease"/>
            <person name="Wu L."/>
            <person name="Ma J."/>
        </authorList>
    </citation>
    <scope>NUCLEOTIDE SEQUENCE [LARGE SCALE GENOMIC DNA]</scope>
    <source>
        <strain evidence="7">CECT 7706</strain>
    </source>
</reference>
<dbReference type="Pfam" id="PF03737">
    <property type="entry name" value="RraA-like"/>
    <property type="match status" value="1"/>
</dbReference>
<dbReference type="InterPro" id="IPR005493">
    <property type="entry name" value="RraA/RraA-like"/>
</dbReference>
<evidence type="ECO:0000313" key="7">
    <source>
        <dbReference type="Proteomes" id="UP001236663"/>
    </source>
</evidence>
<name>A0ABT8CCN8_9BACT</name>
<keyword evidence="5" id="KW-0732">Signal</keyword>
<dbReference type="RefSeq" id="WP_163383210.1">
    <property type="nucleotide sequence ID" value="NZ_JAUFQS010000047.1"/>
</dbReference>
<comment type="cofactor">
    <cofactor evidence="1">
        <name>a divalent metal cation</name>
        <dbReference type="ChEBI" id="CHEBI:60240"/>
    </cofactor>
</comment>
<dbReference type="Proteomes" id="UP001236663">
    <property type="component" value="Unassembled WGS sequence"/>
</dbReference>
<sequence>MMKKIALVCFVCLLISSVQGISQQITPTPEQIRALTSEWDGERFPDGRPKISDELLERLKAISMEEAWGILRNKGYNNQFENDWIILHEDEVMTGRAVTAQYMPFREDVNNLVKEIGKEEGRAQSGGTNSWPIDALVEGDVYVADGYGKIVDGTLIGDNLGNAIYANSKNGVIFNGSVRDMAGLSEIEGFNLWVKGHDPSYIQEMMLSTINYPIRMGRAIVLPGDAVLANKWGVIFIPSQLVSELVINAEFTGLRDQFGHQRLREQKYTAGEIDSRWSDTIKEDFLNWLDDKQDLPMSREELDAYLKDRNW</sequence>
<accession>A0ABT8CCN8</accession>
<protein>
    <recommendedName>
        <fullName evidence="2">Putative 4-hydroxy-4-methyl-2-oxoglutarate aldolase</fullName>
    </recommendedName>
    <alternativeName>
        <fullName evidence="3">Regulator of ribonuclease activity homolog</fullName>
    </alternativeName>
    <alternativeName>
        <fullName evidence="4">RraA-like protein</fullName>
    </alternativeName>
</protein>
<evidence type="ECO:0000256" key="3">
    <source>
        <dbReference type="ARBA" id="ARBA00029596"/>
    </source>
</evidence>
<evidence type="ECO:0000256" key="1">
    <source>
        <dbReference type="ARBA" id="ARBA00001968"/>
    </source>
</evidence>
<evidence type="ECO:0000256" key="4">
    <source>
        <dbReference type="ARBA" id="ARBA00030169"/>
    </source>
</evidence>
<keyword evidence="7" id="KW-1185">Reference proteome</keyword>
<proteinExistence type="predicted"/>
<feature type="signal peptide" evidence="5">
    <location>
        <begin position="1"/>
        <end position="20"/>
    </location>
</feature>
<comment type="caution">
    <text evidence="6">The sequence shown here is derived from an EMBL/GenBank/DDBJ whole genome shotgun (WGS) entry which is preliminary data.</text>
</comment>
<evidence type="ECO:0000256" key="2">
    <source>
        <dbReference type="ARBA" id="ARBA00016549"/>
    </source>
</evidence>
<dbReference type="EMBL" id="JAUFQS010000047">
    <property type="protein sequence ID" value="MDN3690290.1"/>
    <property type="molecule type" value="Genomic_DNA"/>
</dbReference>
<gene>
    <name evidence="6" type="ORF">QWZ15_20880</name>
</gene>
<dbReference type="Gene3D" id="3.50.30.40">
    <property type="entry name" value="Ribonuclease E inhibitor RraA/RraA-like"/>
    <property type="match status" value="1"/>
</dbReference>
<dbReference type="InterPro" id="IPR036704">
    <property type="entry name" value="RraA/RraA-like_sf"/>
</dbReference>
<organism evidence="6 7">
    <name type="scientific">Cyclobacterium jeungdonense</name>
    <dbReference type="NCBI Taxonomy" id="708087"/>
    <lineage>
        <taxon>Bacteria</taxon>
        <taxon>Pseudomonadati</taxon>
        <taxon>Bacteroidota</taxon>
        <taxon>Cytophagia</taxon>
        <taxon>Cytophagales</taxon>
        <taxon>Cyclobacteriaceae</taxon>
        <taxon>Cyclobacterium</taxon>
    </lineage>
</organism>
<dbReference type="PANTHER" id="PTHR33254">
    <property type="entry name" value="4-HYDROXY-4-METHYL-2-OXOGLUTARATE ALDOLASE 3-RELATED"/>
    <property type="match status" value="1"/>
</dbReference>
<evidence type="ECO:0000256" key="5">
    <source>
        <dbReference type="SAM" id="SignalP"/>
    </source>
</evidence>
<dbReference type="SUPFAM" id="SSF89562">
    <property type="entry name" value="RraA-like"/>
    <property type="match status" value="1"/>
</dbReference>
<dbReference type="PANTHER" id="PTHR33254:SF4">
    <property type="entry name" value="4-HYDROXY-4-METHYL-2-OXOGLUTARATE ALDOLASE 3-RELATED"/>
    <property type="match status" value="1"/>
</dbReference>
<feature type="chain" id="PRO_5046705655" description="Putative 4-hydroxy-4-methyl-2-oxoglutarate aldolase" evidence="5">
    <location>
        <begin position="21"/>
        <end position="311"/>
    </location>
</feature>